<dbReference type="EMBL" id="AFGF01000017">
    <property type="protein sequence ID" value="EGO65368.1"/>
    <property type="molecule type" value="Genomic_DNA"/>
</dbReference>
<comment type="caution">
    <text evidence="1">The sequence shown here is derived from an EMBL/GenBank/DDBJ whole genome shotgun (WGS) entry which is preliminary data.</text>
</comment>
<dbReference type="Proteomes" id="UP000003240">
    <property type="component" value="Unassembled WGS sequence"/>
</dbReference>
<organism evidence="1 2">
    <name type="scientific">Acetonema longum DSM 6540</name>
    <dbReference type="NCBI Taxonomy" id="1009370"/>
    <lineage>
        <taxon>Bacteria</taxon>
        <taxon>Bacillati</taxon>
        <taxon>Bacillota</taxon>
        <taxon>Negativicutes</taxon>
        <taxon>Acetonemataceae</taxon>
        <taxon>Acetonema</taxon>
    </lineage>
</organism>
<name>F7NEF7_9FIRM</name>
<dbReference type="AlphaFoldDB" id="F7NEF7"/>
<dbReference type="eggNOG" id="ENOG5032V4H">
    <property type="taxonomic scope" value="Bacteria"/>
</dbReference>
<gene>
    <name evidence="1" type="ORF">ALO_02101</name>
</gene>
<dbReference type="STRING" id="1009370.ALO_02101"/>
<evidence type="ECO:0000313" key="1">
    <source>
        <dbReference type="EMBL" id="EGO65368.1"/>
    </source>
</evidence>
<evidence type="ECO:0000313" key="2">
    <source>
        <dbReference type="Proteomes" id="UP000003240"/>
    </source>
</evidence>
<keyword evidence="2" id="KW-1185">Reference proteome</keyword>
<sequence length="171" mass="19634">MNLRKYNWPVCLLALALTVLLLLGGEKAWYLLAKDKPLDHAFQGIEGVQTVSRTREDGIALLRVTLGRTDNFEETYEALWAAAEKILGQGQFRILLQDTRTPELEQFYYTVQYDAEEAVQTGQFSSMVRRIEEKSGQAGVRAAIYVDRQRIYLHFSRADQDMYVVVPRGDR</sequence>
<proteinExistence type="predicted"/>
<protein>
    <submittedName>
        <fullName evidence="1">Uncharacterized protein</fullName>
    </submittedName>
</protein>
<dbReference type="RefSeq" id="WP_004092318.1">
    <property type="nucleotide sequence ID" value="NZ_AFGF01000017.1"/>
</dbReference>
<reference evidence="1 2" key="1">
    <citation type="journal article" date="2011" name="EMBO J.">
        <title>Structural diversity of bacterial flagellar motors.</title>
        <authorList>
            <person name="Chen S."/>
            <person name="Beeby M."/>
            <person name="Murphy G.E."/>
            <person name="Leadbetter J.R."/>
            <person name="Hendrixson D.R."/>
            <person name="Briegel A."/>
            <person name="Li Z."/>
            <person name="Shi J."/>
            <person name="Tocheva E.I."/>
            <person name="Muller A."/>
            <person name="Dobro M.J."/>
            <person name="Jensen G.J."/>
        </authorList>
    </citation>
    <scope>NUCLEOTIDE SEQUENCE [LARGE SCALE GENOMIC DNA]</scope>
    <source>
        <strain evidence="1 2">DSM 6540</strain>
    </source>
</reference>
<dbReference type="OrthoDB" id="1684049at2"/>
<accession>F7NEF7</accession>